<organism evidence="3 4">
    <name type="scientific">Deminuibacter soli</name>
    <dbReference type="NCBI Taxonomy" id="2291815"/>
    <lineage>
        <taxon>Bacteria</taxon>
        <taxon>Pseudomonadati</taxon>
        <taxon>Bacteroidota</taxon>
        <taxon>Chitinophagia</taxon>
        <taxon>Chitinophagales</taxon>
        <taxon>Chitinophagaceae</taxon>
        <taxon>Deminuibacter</taxon>
    </lineage>
</organism>
<dbReference type="PANTHER" id="PTHR10166:SF37">
    <property type="entry name" value="STOLID, ISOFORM H"/>
    <property type="match status" value="1"/>
</dbReference>
<feature type="chain" id="PRO_5017818099" evidence="1">
    <location>
        <begin position="24"/>
        <end position="653"/>
    </location>
</feature>
<dbReference type="PROSITE" id="PS50234">
    <property type="entry name" value="VWFA"/>
    <property type="match status" value="1"/>
</dbReference>
<dbReference type="RefSeq" id="WP_116846597.1">
    <property type="nucleotide sequence ID" value="NZ_QTJU01000002.1"/>
</dbReference>
<dbReference type="OrthoDB" id="9805121at2"/>
<dbReference type="SUPFAM" id="SSF49464">
    <property type="entry name" value="Carboxypeptidase regulatory domain-like"/>
    <property type="match status" value="1"/>
</dbReference>
<feature type="signal peptide" evidence="1">
    <location>
        <begin position="1"/>
        <end position="23"/>
    </location>
</feature>
<dbReference type="SUPFAM" id="SSF53300">
    <property type="entry name" value="vWA-like"/>
    <property type="match status" value="1"/>
</dbReference>
<dbReference type="Pfam" id="PF12034">
    <property type="entry name" value="YfbK_C"/>
    <property type="match status" value="1"/>
</dbReference>
<dbReference type="Gene3D" id="2.60.40.1120">
    <property type="entry name" value="Carboxypeptidase-like, regulatory domain"/>
    <property type="match status" value="1"/>
</dbReference>
<dbReference type="InterPro" id="IPR036465">
    <property type="entry name" value="vWFA_dom_sf"/>
</dbReference>
<dbReference type="PANTHER" id="PTHR10166">
    <property type="entry name" value="VOLTAGE-DEPENDENT CALCIUM CHANNEL SUBUNIT ALPHA-2/DELTA-RELATED"/>
    <property type="match status" value="1"/>
</dbReference>
<dbReference type="Gene3D" id="3.40.50.410">
    <property type="entry name" value="von Willebrand factor, type A domain"/>
    <property type="match status" value="1"/>
</dbReference>
<protein>
    <submittedName>
        <fullName evidence="3">DUF3520 domain-containing protein</fullName>
    </submittedName>
</protein>
<gene>
    <name evidence="3" type="ORF">DXN05_07365</name>
</gene>
<dbReference type="EMBL" id="QTJU01000002">
    <property type="protein sequence ID" value="RFM28607.1"/>
    <property type="molecule type" value="Genomic_DNA"/>
</dbReference>
<accession>A0A3E1NL20</accession>
<dbReference type="AlphaFoldDB" id="A0A3E1NL20"/>
<dbReference type="InterPro" id="IPR002035">
    <property type="entry name" value="VWF_A"/>
</dbReference>
<comment type="caution">
    <text evidence="3">The sequence shown here is derived from an EMBL/GenBank/DDBJ whole genome shotgun (WGS) entry which is preliminary data.</text>
</comment>
<dbReference type="InterPro" id="IPR022156">
    <property type="entry name" value="Uncharacterised_YfbK_N"/>
</dbReference>
<dbReference type="Pfam" id="PF00092">
    <property type="entry name" value="VWA"/>
    <property type="match status" value="1"/>
</dbReference>
<keyword evidence="4" id="KW-1185">Reference proteome</keyword>
<dbReference type="Proteomes" id="UP000261284">
    <property type="component" value="Unassembled WGS sequence"/>
</dbReference>
<dbReference type="InterPro" id="IPR021908">
    <property type="entry name" value="YfbK_C"/>
</dbReference>
<name>A0A3E1NL20_9BACT</name>
<dbReference type="InterPro" id="IPR051173">
    <property type="entry name" value="Ca_channel_alpha-2/delta"/>
</dbReference>
<feature type="domain" description="VWFA" evidence="2">
    <location>
        <begin position="275"/>
        <end position="453"/>
    </location>
</feature>
<evidence type="ECO:0000313" key="3">
    <source>
        <dbReference type="EMBL" id="RFM28607.1"/>
    </source>
</evidence>
<evidence type="ECO:0000256" key="1">
    <source>
        <dbReference type="SAM" id="SignalP"/>
    </source>
</evidence>
<proteinExistence type="predicted"/>
<dbReference type="CDD" id="cd01465">
    <property type="entry name" value="vWA_subgroup"/>
    <property type="match status" value="1"/>
</dbReference>
<evidence type="ECO:0000313" key="4">
    <source>
        <dbReference type="Proteomes" id="UP000261284"/>
    </source>
</evidence>
<dbReference type="Pfam" id="PF12450">
    <property type="entry name" value="vWF_A"/>
    <property type="match status" value="1"/>
</dbReference>
<reference evidence="3 4" key="1">
    <citation type="submission" date="2018-08" db="EMBL/GenBank/DDBJ databases">
        <title>Chitinophagaceae sp. K23C18032701, a novel bacterium isolated from forest soil.</title>
        <authorList>
            <person name="Wang C."/>
        </authorList>
    </citation>
    <scope>NUCLEOTIDE SEQUENCE [LARGE SCALE GENOMIC DNA]</scope>
    <source>
        <strain evidence="3 4">K23C18032701</strain>
    </source>
</reference>
<dbReference type="Pfam" id="PF13715">
    <property type="entry name" value="CarbopepD_reg_2"/>
    <property type="match status" value="1"/>
</dbReference>
<sequence length="653" mass="70963">MKYLLFLSLAFALLGFKFSNDTAYDIYGTVTDSTGAPIPGVSVNEKGTKHGTSTDAHGNFHLHVKTDSVVLEISYIGYETKEVLAVAGNKLTVQLNASSQVLNEVVVKGYYTASKKDLVGSVRTTAPGMLADKEAQYDMMAAAPLQGRVAGLQVKGHYRKIEEKRFNREGYAHIEENRFMKVKDAPLSTFSIDVDAASYSNIRRFIQAGELPPAGAVRIEEMVNYFHYNYPQPTGSDPFSVNTALSVCPWNTKHQLLQIGLQGKIIPRESLPPANLVFLVDVSGSMMEENKLPLVQSSLKLLTDQLRPEDRVALVAYAGNAGLVLPSTSGAEKNIIKTAIAQLEAGGSTAGGAGIQLAYKVAREQFKAKGNNRVILCTDGDFNVGASSDDALVRMIEKEREGGVFLTVLGFGTGNYQDAKMEQLADKGNGNHAYIDGMNEARKVLGHEFGGTLFTIAKDVKLQLEFNPAQVQGYRLIGYENRMLAKEDFNNDKKDAGELGSGHTVTALYELIPAGAAASELDSVDQLRYQPVAAAASKQPVSKELLNIKLRYKQPDGETSKLIQYAVQPGAVAFDKAPENLRFAAAVAAFGMQLCDSKFRGTLDYNGILKIARNAVGNDTENYRSEFVQLVQKARSLPTASVKHGDDDDDEDE</sequence>
<evidence type="ECO:0000259" key="2">
    <source>
        <dbReference type="PROSITE" id="PS50234"/>
    </source>
</evidence>
<dbReference type="InterPro" id="IPR008969">
    <property type="entry name" value="CarboxyPept-like_regulatory"/>
</dbReference>
<keyword evidence="1" id="KW-0732">Signal</keyword>
<dbReference type="SMART" id="SM00327">
    <property type="entry name" value="VWA"/>
    <property type="match status" value="1"/>
</dbReference>